<dbReference type="SUPFAM" id="SSF48592">
    <property type="entry name" value="GroEL equatorial domain-like"/>
    <property type="match status" value="1"/>
</dbReference>
<keyword evidence="2" id="KW-0547">Nucleotide-binding</keyword>
<dbReference type="PROSITE" id="PS00296">
    <property type="entry name" value="CHAPERONINS_CPN60"/>
    <property type="match status" value="1"/>
</dbReference>
<dbReference type="PANTHER" id="PTHR45633">
    <property type="entry name" value="60 KDA HEAT SHOCK PROTEIN, MITOCHONDRIAL"/>
    <property type="match status" value="1"/>
</dbReference>
<dbReference type="NCBIfam" id="NF009489">
    <property type="entry name" value="PRK12851.1"/>
    <property type="match status" value="1"/>
</dbReference>
<dbReference type="InterPro" id="IPR001844">
    <property type="entry name" value="Cpn60/GroEL"/>
</dbReference>
<dbReference type="InterPro" id="IPR027410">
    <property type="entry name" value="TCP-1-like_intermed_sf"/>
</dbReference>
<dbReference type="InterPro" id="IPR002423">
    <property type="entry name" value="Cpn60/GroEL/TCP-1"/>
</dbReference>
<proteinExistence type="inferred from homology"/>
<keyword evidence="8" id="KW-1185">Reference proteome</keyword>
<dbReference type="GO" id="GO:0042026">
    <property type="term" value="P:protein refolding"/>
    <property type="evidence" value="ECO:0007669"/>
    <property type="project" value="InterPro"/>
</dbReference>
<comment type="caution">
    <text evidence="7">The sequence shown here is derived from an EMBL/GenBank/DDBJ whole genome shotgun (WGS) entry which is preliminary data.</text>
</comment>
<organism evidence="7 8">
    <name type="scientific">Miscanthus lutarioriparius</name>
    <dbReference type="NCBI Taxonomy" id="422564"/>
    <lineage>
        <taxon>Eukaryota</taxon>
        <taxon>Viridiplantae</taxon>
        <taxon>Streptophyta</taxon>
        <taxon>Embryophyta</taxon>
        <taxon>Tracheophyta</taxon>
        <taxon>Spermatophyta</taxon>
        <taxon>Magnoliopsida</taxon>
        <taxon>Liliopsida</taxon>
        <taxon>Poales</taxon>
        <taxon>Poaceae</taxon>
        <taxon>PACMAD clade</taxon>
        <taxon>Panicoideae</taxon>
        <taxon>Andropogonodae</taxon>
        <taxon>Andropogoneae</taxon>
        <taxon>Saccharinae</taxon>
        <taxon>Miscanthus</taxon>
    </lineage>
</organism>
<dbReference type="Gene3D" id="1.10.560.10">
    <property type="entry name" value="GroEL-like equatorial domain"/>
    <property type="match status" value="1"/>
</dbReference>
<dbReference type="CDD" id="cd03344">
    <property type="entry name" value="GroEL"/>
    <property type="match status" value="1"/>
</dbReference>
<dbReference type="Proteomes" id="UP000604825">
    <property type="component" value="Unassembled WGS sequence"/>
</dbReference>
<dbReference type="InterPro" id="IPR027409">
    <property type="entry name" value="GroEL-like_apical_dom_sf"/>
</dbReference>
<dbReference type="NCBIfam" id="NF000592">
    <property type="entry name" value="PRK00013.1"/>
    <property type="match status" value="1"/>
</dbReference>
<dbReference type="GO" id="GO:0140662">
    <property type="term" value="F:ATP-dependent protein folding chaperone"/>
    <property type="evidence" value="ECO:0007669"/>
    <property type="project" value="InterPro"/>
</dbReference>
<dbReference type="Pfam" id="PF00118">
    <property type="entry name" value="Cpn60_TCP1"/>
    <property type="match status" value="1"/>
</dbReference>
<dbReference type="NCBIfam" id="NF009488">
    <property type="entry name" value="PRK12850.1"/>
    <property type="match status" value="1"/>
</dbReference>
<dbReference type="FunFam" id="3.50.7.10:FF:000001">
    <property type="entry name" value="60 kDa chaperonin"/>
    <property type="match status" value="1"/>
</dbReference>
<dbReference type="SUPFAM" id="SSF54849">
    <property type="entry name" value="GroEL-intermediate domain like"/>
    <property type="match status" value="1"/>
</dbReference>
<evidence type="ECO:0000313" key="8">
    <source>
        <dbReference type="Proteomes" id="UP000604825"/>
    </source>
</evidence>
<gene>
    <name evidence="7" type="ORF">NCGR_LOCUS62097</name>
</gene>
<accession>A0A811S688</accession>
<dbReference type="GO" id="GO:0005524">
    <property type="term" value="F:ATP binding"/>
    <property type="evidence" value="ECO:0007669"/>
    <property type="project" value="UniProtKB-KW"/>
</dbReference>
<evidence type="ECO:0000256" key="2">
    <source>
        <dbReference type="ARBA" id="ARBA00022741"/>
    </source>
</evidence>
<evidence type="ECO:0000256" key="1">
    <source>
        <dbReference type="ARBA" id="ARBA00006607"/>
    </source>
</evidence>
<keyword evidence="6" id="KW-0175">Coiled coil</keyword>
<evidence type="ECO:0000256" key="4">
    <source>
        <dbReference type="ARBA" id="ARBA00023186"/>
    </source>
</evidence>
<dbReference type="InterPro" id="IPR018370">
    <property type="entry name" value="Chaperonin_Cpn60_CS"/>
</dbReference>
<evidence type="ECO:0000256" key="3">
    <source>
        <dbReference type="ARBA" id="ARBA00022840"/>
    </source>
</evidence>
<comment type="similarity">
    <text evidence="1 5">Belongs to the chaperonin (HSP60) family.</text>
</comment>
<reference evidence="7" key="1">
    <citation type="submission" date="2020-10" db="EMBL/GenBank/DDBJ databases">
        <authorList>
            <person name="Han B."/>
            <person name="Lu T."/>
            <person name="Zhao Q."/>
            <person name="Huang X."/>
            <person name="Zhao Y."/>
        </authorList>
    </citation>
    <scope>NUCLEOTIDE SEQUENCE</scope>
</reference>
<dbReference type="AlphaFoldDB" id="A0A811S688"/>
<dbReference type="EMBL" id="CAJGYO010000018">
    <property type="protein sequence ID" value="CAD6337999.1"/>
    <property type="molecule type" value="Genomic_DNA"/>
</dbReference>
<feature type="coiled-coil region" evidence="6">
    <location>
        <begin position="372"/>
        <end position="406"/>
    </location>
</feature>
<dbReference type="NCBIfam" id="TIGR02348">
    <property type="entry name" value="GroEL"/>
    <property type="match status" value="1"/>
</dbReference>
<dbReference type="PRINTS" id="PR00298">
    <property type="entry name" value="CHAPERONIN60"/>
</dbReference>
<keyword evidence="4" id="KW-0143">Chaperone</keyword>
<sequence length="1152" mass="126453">MASTFGATSTVGLMAAPTGKNVRLQRRTNFRVKAAKELYFNKDGSAIKKLQTGVNKLADLVGVTLGPKGRNVVLESKYGSPRIVNDGVTVAREVELEDPVENIGAKLVRQAAAKTNDLAGDGTTTSVVLAQGLIAEGVKVVAAGANPVQITRGIEKTAKALVEELRKLSKDVEDSELADVAAVSAGNNYEIGNMIAEAMSKVGRKGVVTLEEGRSSENFLYVVEGMQFDRGYISPYFVTDSEKMSVEYENCKLLLVDKKITNARDLINVLEEAIRGAYPILIIAEDIEQEALATLVVNKLRGSLKIAAIKAPGFGERKTQYLDDIAILTGATVIRDEVGLSLDKADKSVLGTAAKVVLTKESTTIVGDGSTQEEVTKRVAQIKNLIEAAEQEYEKEKLNERIAKLAGGVAVIQVGAQTETELKEKKLRVEDALNATKAAVEEGIVVGGGCTLLRLAAKVDAIKDTLENDEQKVGAEIVRRALSYPLKLIAKNAGVNGSVVTEKVLSNDNFKYGYNAATGQYEDLMAAGIIDPTKVVRCCLEHAASVAKTFLTSDVVVVDIKEPEATPLANPMDNSGEKISDERFILASQALQVYYVPDQVDTEWAAAVQSIPSGSYNLDNLEIEHTDNDNGQVMPSVTDLSGTVTVDIINGVIPSVRTDIDGVIVDKKNLKMDLERGKMASARKNNTCAPLNVYEQQRNANITIIDAKLQSLNIPRMTKEQNDQPKTRKKVLELTQLLLKRKPIICAQGHQEIVENANEEIDEDLDCEPIGDFLCANEDVHISPRKKRGGRGITRIEEVFARTPDMAKVKINLNEYGQPVGSRSRELASVIGCLVRKISVQCSDWRLVDVNKKSALWNDLKAKYDIHADGKNWVLKTAGNKWKDFKANLKKQYFDDKLTDEQLKKMYGDRVNDSDWAYLVTHWMSPDFEGHELGRPPRRDEVYIKTHTRKNGVPTQNAEPIINKLKEIVEARPELKERTIEQGDALAAACGAKEPRGRVAQGLQKMLMHIIMMLFSKKMKIVEIMKTMTHVPRRVNISLHGGVLQPILCSFINIAPLVQPIQCRPMQPHPISAPPTIQPLLRSTMHPCPVTASPTMQPLQSSTVQHMKSSPMQPHPVSVSPAMFFLQSSPMQPVKCNPMQQNKQSQCNPSLE</sequence>
<dbReference type="Gene3D" id="3.50.7.10">
    <property type="entry name" value="GroEL"/>
    <property type="match status" value="1"/>
</dbReference>
<dbReference type="SUPFAM" id="SSF52029">
    <property type="entry name" value="GroEL apical domain-like"/>
    <property type="match status" value="1"/>
</dbReference>
<evidence type="ECO:0000256" key="5">
    <source>
        <dbReference type="RuleBase" id="RU000418"/>
    </source>
</evidence>
<keyword evidence="3" id="KW-0067">ATP-binding</keyword>
<dbReference type="NCBIfam" id="NF009487">
    <property type="entry name" value="PRK12849.1"/>
    <property type="match status" value="1"/>
</dbReference>
<dbReference type="Gene3D" id="3.30.260.10">
    <property type="entry name" value="TCP-1-like chaperonin intermediate domain"/>
    <property type="match status" value="1"/>
</dbReference>
<dbReference type="HAMAP" id="MF_00600">
    <property type="entry name" value="CH60"/>
    <property type="match status" value="1"/>
</dbReference>
<name>A0A811S688_9POAL</name>
<evidence type="ECO:0000313" key="7">
    <source>
        <dbReference type="EMBL" id="CAD6337999.1"/>
    </source>
</evidence>
<dbReference type="InterPro" id="IPR027413">
    <property type="entry name" value="GROEL-like_equatorial_sf"/>
</dbReference>
<protein>
    <submittedName>
        <fullName evidence="7">Uncharacterized protein</fullName>
    </submittedName>
</protein>
<dbReference type="OrthoDB" id="1733909at2759"/>
<evidence type="ECO:0000256" key="6">
    <source>
        <dbReference type="SAM" id="Coils"/>
    </source>
</evidence>